<feature type="region of interest" description="Disordered" evidence="1">
    <location>
        <begin position="74"/>
        <end position="96"/>
    </location>
</feature>
<name>A0AB39IBL9_9GAMM</name>
<accession>A0AB39IBL9</accession>
<sequence length="96" mass="8387">MAGSCGAAGSVVGAAAVCAGVGWLGGAVLVAAGCVGASTGGVGVCGGENLGSGGTVVTGGVVGGVGWLAAAGADDGRADSGADDRILSGPVAGKVE</sequence>
<proteinExistence type="predicted"/>
<dbReference type="EMBL" id="CP162411">
    <property type="protein sequence ID" value="XDL13005.1"/>
    <property type="molecule type" value="Genomic_DNA"/>
</dbReference>
<dbReference type="AlphaFoldDB" id="A0AB39IBL9"/>
<feature type="compositionally biased region" description="Basic and acidic residues" evidence="1">
    <location>
        <begin position="74"/>
        <end position="86"/>
    </location>
</feature>
<evidence type="ECO:0000256" key="1">
    <source>
        <dbReference type="SAM" id="MobiDB-lite"/>
    </source>
</evidence>
<dbReference type="RefSeq" id="WP_050570666.1">
    <property type="nucleotide sequence ID" value="NZ_CM001972.1"/>
</dbReference>
<gene>
    <name evidence="2" type="ORF">LF923_0012320</name>
</gene>
<evidence type="ECO:0000313" key="2">
    <source>
        <dbReference type="EMBL" id="XDL13005.1"/>
    </source>
</evidence>
<protein>
    <submittedName>
        <fullName evidence="2">Uncharacterized protein</fullName>
    </submittedName>
</protein>
<reference evidence="2" key="1">
    <citation type="submission" date="2024-07" db="EMBL/GenBank/DDBJ databases">
        <authorList>
            <person name="Pedron J."/>
        </authorList>
    </citation>
    <scope>NUCLEOTIDE SEQUENCE</scope>
    <source>
        <strain evidence="2">A642-S2-A17</strain>
    </source>
</reference>
<organism evidence="2">
    <name type="scientific">Dickeya oryzae</name>
    <dbReference type="NCBI Taxonomy" id="1240404"/>
    <lineage>
        <taxon>Bacteria</taxon>
        <taxon>Pseudomonadati</taxon>
        <taxon>Pseudomonadota</taxon>
        <taxon>Gammaproteobacteria</taxon>
        <taxon>Enterobacterales</taxon>
        <taxon>Pectobacteriaceae</taxon>
        <taxon>Dickeya</taxon>
    </lineage>
</organism>